<dbReference type="FunFam" id="2.60.40.10:FF:000437">
    <property type="entry name" value="Beat-IIIc, isoform A"/>
    <property type="match status" value="1"/>
</dbReference>
<dbReference type="OMA" id="CKYMPHG"/>
<dbReference type="STRING" id="74873.A0A084WG16"/>
<protein>
    <submittedName>
        <fullName evidence="2">AGAP009270-PA-like protein</fullName>
    </submittedName>
</protein>
<gene>
    <name evidence="2" type="ORF">ZHAS_00017317</name>
</gene>
<dbReference type="PROSITE" id="PS50835">
    <property type="entry name" value="IG_LIKE"/>
    <property type="match status" value="1"/>
</dbReference>
<evidence type="ECO:0000313" key="3">
    <source>
        <dbReference type="EnsemblMetazoa" id="ASIC017317-PA"/>
    </source>
</evidence>
<dbReference type="InterPro" id="IPR036179">
    <property type="entry name" value="Ig-like_dom_sf"/>
</dbReference>
<dbReference type="AlphaFoldDB" id="A0A084WG16"/>
<keyword evidence="4" id="KW-1185">Reference proteome</keyword>
<evidence type="ECO:0000313" key="2">
    <source>
        <dbReference type="EMBL" id="KFB49160.1"/>
    </source>
</evidence>
<organism evidence="3 4">
    <name type="scientific">Anopheles sinensis</name>
    <name type="common">Mosquito</name>
    <dbReference type="NCBI Taxonomy" id="74873"/>
    <lineage>
        <taxon>Eukaryota</taxon>
        <taxon>Metazoa</taxon>
        <taxon>Ecdysozoa</taxon>
        <taxon>Arthropoda</taxon>
        <taxon>Hexapoda</taxon>
        <taxon>Insecta</taxon>
        <taxon>Pterygota</taxon>
        <taxon>Neoptera</taxon>
        <taxon>Endopterygota</taxon>
        <taxon>Diptera</taxon>
        <taxon>Nematocera</taxon>
        <taxon>Culicoidea</taxon>
        <taxon>Culicidae</taxon>
        <taxon>Anophelinae</taxon>
        <taxon>Anopheles</taxon>
    </lineage>
</organism>
<dbReference type="OrthoDB" id="6419989at2759"/>
<reference evidence="2 4" key="1">
    <citation type="journal article" date="2014" name="BMC Genomics">
        <title>Genome sequence of Anopheles sinensis provides insight into genetics basis of mosquito competence for malaria parasites.</title>
        <authorList>
            <person name="Zhou D."/>
            <person name="Zhang D."/>
            <person name="Ding G."/>
            <person name="Shi L."/>
            <person name="Hou Q."/>
            <person name="Ye Y."/>
            <person name="Xu Y."/>
            <person name="Zhou H."/>
            <person name="Xiong C."/>
            <person name="Li S."/>
            <person name="Yu J."/>
            <person name="Hong S."/>
            <person name="Yu X."/>
            <person name="Zou P."/>
            <person name="Chen C."/>
            <person name="Chang X."/>
            <person name="Wang W."/>
            <person name="Lv Y."/>
            <person name="Sun Y."/>
            <person name="Ma L."/>
            <person name="Shen B."/>
            <person name="Zhu C."/>
        </authorList>
    </citation>
    <scope>NUCLEOTIDE SEQUENCE [LARGE SCALE GENOMIC DNA]</scope>
</reference>
<evidence type="ECO:0000313" key="4">
    <source>
        <dbReference type="Proteomes" id="UP000030765"/>
    </source>
</evidence>
<dbReference type="PANTHER" id="PTHR21261:SF8">
    <property type="entry name" value="BEATEN PATH IA, ISOFORM B-RELATED"/>
    <property type="match status" value="1"/>
</dbReference>
<dbReference type="SUPFAM" id="SSF48726">
    <property type="entry name" value="Immunoglobulin"/>
    <property type="match status" value="1"/>
</dbReference>
<dbReference type="EMBL" id="KE525343">
    <property type="protein sequence ID" value="KFB49160.1"/>
    <property type="molecule type" value="Genomic_DNA"/>
</dbReference>
<sequence length="128" mass="14857">MSLCLRNVRVTVPTAVRKGDSAQLFCYYELEDKERLYSIKWYKGKREFYRYTPQENPSMKVFNLDVERTLSNQSHVVIKAHETNVSGKYSCEVSADAPSFHTMIVSGDMEVIGKRFHRKLLRLASSSR</sequence>
<evidence type="ECO:0000259" key="1">
    <source>
        <dbReference type="PROSITE" id="PS50835"/>
    </source>
</evidence>
<proteinExistence type="predicted"/>
<accession>A0A084WG16</accession>
<name>A0A084WG16_ANOSI</name>
<dbReference type="Proteomes" id="UP000030765">
    <property type="component" value="Unassembled WGS sequence"/>
</dbReference>
<dbReference type="EnsemblMetazoa" id="ASIC017317-RA">
    <property type="protein sequence ID" value="ASIC017317-PA"/>
    <property type="gene ID" value="ASIC017317"/>
</dbReference>
<dbReference type="Gene3D" id="2.60.40.10">
    <property type="entry name" value="Immunoglobulins"/>
    <property type="match status" value="1"/>
</dbReference>
<feature type="domain" description="Ig-like" evidence="1">
    <location>
        <begin position="1"/>
        <end position="106"/>
    </location>
</feature>
<dbReference type="EMBL" id="ATLV01023429">
    <property type="status" value="NOT_ANNOTATED_CDS"/>
    <property type="molecule type" value="Genomic_DNA"/>
</dbReference>
<reference evidence="3" key="2">
    <citation type="submission" date="2020-05" db="UniProtKB">
        <authorList>
            <consortium name="EnsemblMetazoa"/>
        </authorList>
    </citation>
    <scope>IDENTIFICATION</scope>
</reference>
<dbReference type="InterPro" id="IPR013783">
    <property type="entry name" value="Ig-like_fold"/>
</dbReference>
<dbReference type="VEuPathDB" id="VectorBase:ASIS009169"/>
<dbReference type="GO" id="GO:0008045">
    <property type="term" value="P:motor neuron axon guidance"/>
    <property type="evidence" value="ECO:0007669"/>
    <property type="project" value="TreeGrafter"/>
</dbReference>
<dbReference type="VEuPathDB" id="VectorBase:ASIC017317"/>
<dbReference type="InterPro" id="IPR007110">
    <property type="entry name" value="Ig-like_dom"/>
</dbReference>
<dbReference type="PANTHER" id="PTHR21261">
    <property type="entry name" value="BEAT PROTEIN"/>
    <property type="match status" value="1"/>
</dbReference>